<dbReference type="EMBL" id="KN837142">
    <property type="protein sequence ID" value="KIJ40731.1"/>
    <property type="molecule type" value="Genomic_DNA"/>
</dbReference>
<sequence>MNSPTPVDHYLDGVDPKAPIRLAYPKDFYPNPHTILFPLDKTTYRLLGPEEGTKLCSITSVQDVTDFSS</sequence>
<gene>
    <name evidence="1" type="ORF">M422DRAFT_256426</name>
</gene>
<proteinExistence type="predicted"/>
<reference evidence="1 2" key="1">
    <citation type="submission" date="2014-06" db="EMBL/GenBank/DDBJ databases">
        <title>Evolutionary Origins and Diversification of the Mycorrhizal Mutualists.</title>
        <authorList>
            <consortium name="DOE Joint Genome Institute"/>
            <consortium name="Mycorrhizal Genomics Consortium"/>
            <person name="Kohler A."/>
            <person name="Kuo A."/>
            <person name="Nagy L.G."/>
            <person name="Floudas D."/>
            <person name="Copeland A."/>
            <person name="Barry K.W."/>
            <person name="Cichocki N."/>
            <person name="Veneault-Fourrey C."/>
            <person name="LaButti K."/>
            <person name="Lindquist E.A."/>
            <person name="Lipzen A."/>
            <person name="Lundell T."/>
            <person name="Morin E."/>
            <person name="Murat C."/>
            <person name="Riley R."/>
            <person name="Ohm R."/>
            <person name="Sun H."/>
            <person name="Tunlid A."/>
            <person name="Henrissat B."/>
            <person name="Grigoriev I.V."/>
            <person name="Hibbett D.S."/>
            <person name="Martin F."/>
        </authorList>
    </citation>
    <scope>NUCLEOTIDE SEQUENCE [LARGE SCALE GENOMIC DNA]</scope>
    <source>
        <strain evidence="1 2">SS14</strain>
    </source>
</reference>
<accession>A0A0C9VRV3</accession>
<dbReference type="HOGENOM" id="CLU_2777577_0_0_1"/>
<protein>
    <submittedName>
        <fullName evidence="1">Uncharacterized protein</fullName>
    </submittedName>
</protein>
<dbReference type="OrthoDB" id="408373at2759"/>
<evidence type="ECO:0000313" key="1">
    <source>
        <dbReference type="EMBL" id="KIJ40731.1"/>
    </source>
</evidence>
<evidence type="ECO:0000313" key="2">
    <source>
        <dbReference type="Proteomes" id="UP000054279"/>
    </source>
</evidence>
<organism evidence="1 2">
    <name type="scientific">Sphaerobolus stellatus (strain SS14)</name>
    <dbReference type="NCBI Taxonomy" id="990650"/>
    <lineage>
        <taxon>Eukaryota</taxon>
        <taxon>Fungi</taxon>
        <taxon>Dikarya</taxon>
        <taxon>Basidiomycota</taxon>
        <taxon>Agaricomycotina</taxon>
        <taxon>Agaricomycetes</taxon>
        <taxon>Phallomycetidae</taxon>
        <taxon>Geastrales</taxon>
        <taxon>Sphaerobolaceae</taxon>
        <taxon>Sphaerobolus</taxon>
    </lineage>
</organism>
<name>A0A0C9VRV3_SPHS4</name>
<dbReference type="AlphaFoldDB" id="A0A0C9VRV3"/>
<keyword evidence="2" id="KW-1185">Reference proteome</keyword>
<dbReference type="Proteomes" id="UP000054279">
    <property type="component" value="Unassembled WGS sequence"/>
</dbReference>